<reference evidence="3" key="1">
    <citation type="journal article" date="2019" name="Int. J. Syst. Evol. Microbiol.">
        <title>The Global Catalogue of Microorganisms (GCM) 10K type strain sequencing project: providing services to taxonomists for standard genome sequencing and annotation.</title>
        <authorList>
            <consortium name="The Broad Institute Genomics Platform"/>
            <consortium name="The Broad Institute Genome Sequencing Center for Infectious Disease"/>
            <person name="Wu L."/>
            <person name="Ma J."/>
        </authorList>
    </citation>
    <scope>NUCLEOTIDE SEQUENCE [LARGE SCALE GENOMIC DNA]</scope>
    <source>
        <strain evidence="3">CCUG 49452</strain>
    </source>
</reference>
<protein>
    <recommendedName>
        <fullName evidence="1">Glycine-rich domain-containing protein</fullName>
    </recommendedName>
</protein>
<sequence length="421" mass="40734">MRLNRGRKYLMATAPISIGPAPVVPDASKAEADFDADYEERMRWEGEVMVPGINALATNVYTNALAVAEDATAAQAAAGQAGLHASAAGTAAVEAINSASAAAVSAAEARYVTRLYLGPLNSDPATGSGGAPLVDGNWYINLVSGFIRCYTNSAGWVHGVTGVSGVSTVNGQTGNVTTVTSINGLTGLVIAPTQAEAEAGIENTKPMTSLRTSQAIAKSITGSLLRITVITASSTWTRGQGTKKVRIRLVGGGGAGGGVGGASGTIGGSGAGAGYAETLLDVSAISTVAVIIGAGGAATATDGGNGGTTSFGSYCAATGGMGGLQANGGGLSGSVGGYGTIGQILIGGEPGMTNGSSTYPVNSSFPGGNSLLGFGGAPNRNGAGLAPAYGYGGGGSGAHSLGNGASGGPGKSGVCIVEEYA</sequence>
<name>A0ABV9QBL0_9BURK</name>
<evidence type="ECO:0000313" key="2">
    <source>
        <dbReference type="EMBL" id="MFC4788590.1"/>
    </source>
</evidence>
<dbReference type="Proteomes" id="UP001596001">
    <property type="component" value="Unassembled WGS sequence"/>
</dbReference>
<dbReference type="Pfam" id="PF21722">
    <property type="entry name" value="Gly_rich_2"/>
    <property type="match status" value="1"/>
</dbReference>
<comment type="caution">
    <text evidence="2">The sequence shown here is derived from an EMBL/GenBank/DDBJ whole genome shotgun (WGS) entry which is preliminary data.</text>
</comment>
<evidence type="ECO:0000313" key="3">
    <source>
        <dbReference type="Proteomes" id="UP001596001"/>
    </source>
</evidence>
<gene>
    <name evidence="2" type="ORF">ACFO6X_06275</name>
</gene>
<organism evidence="2 3">
    <name type="scientific">Giesbergeria sinuosa</name>
    <dbReference type="NCBI Taxonomy" id="80883"/>
    <lineage>
        <taxon>Bacteria</taxon>
        <taxon>Pseudomonadati</taxon>
        <taxon>Pseudomonadota</taxon>
        <taxon>Betaproteobacteria</taxon>
        <taxon>Burkholderiales</taxon>
        <taxon>Comamonadaceae</taxon>
        <taxon>Giesbergeria</taxon>
    </lineage>
</organism>
<accession>A0ABV9QBL0</accession>
<dbReference type="InterPro" id="IPR049304">
    <property type="entry name" value="Gly_rich_dom"/>
</dbReference>
<feature type="domain" description="Glycine-rich" evidence="1">
    <location>
        <begin position="232"/>
        <end position="418"/>
    </location>
</feature>
<dbReference type="RefSeq" id="WP_382431154.1">
    <property type="nucleotide sequence ID" value="NZ_JBHSHJ010000003.1"/>
</dbReference>
<proteinExistence type="predicted"/>
<keyword evidence="3" id="KW-1185">Reference proteome</keyword>
<evidence type="ECO:0000259" key="1">
    <source>
        <dbReference type="Pfam" id="PF21722"/>
    </source>
</evidence>
<dbReference type="EMBL" id="JBHSHJ010000003">
    <property type="protein sequence ID" value="MFC4788590.1"/>
    <property type="molecule type" value="Genomic_DNA"/>
</dbReference>